<keyword evidence="2" id="KW-0472">Membrane</keyword>
<dbReference type="OrthoDB" id="3233661at2759"/>
<keyword evidence="2" id="KW-0812">Transmembrane</keyword>
<dbReference type="EMBL" id="BPQB01000025">
    <property type="protein sequence ID" value="GJE92203.1"/>
    <property type="molecule type" value="Genomic_DNA"/>
</dbReference>
<organism evidence="3 4">
    <name type="scientific">Phanerochaete sordida</name>
    <dbReference type="NCBI Taxonomy" id="48140"/>
    <lineage>
        <taxon>Eukaryota</taxon>
        <taxon>Fungi</taxon>
        <taxon>Dikarya</taxon>
        <taxon>Basidiomycota</taxon>
        <taxon>Agaricomycotina</taxon>
        <taxon>Agaricomycetes</taxon>
        <taxon>Polyporales</taxon>
        <taxon>Phanerochaetaceae</taxon>
        <taxon>Phanerochaete</taxon>
    </lineage>
</organism>
<comment type="caution">
    <text evidence="3">The sequence shown here is derived from an EMBL/GenBank/DDBJ whole genome shotgun (WGS) entry which is preliminary data.</text>
</comment>
<evidence type="ECO:0000313" key="4">
    <source>
        <dbReference type="Proteomes" id="UP000703269"/>
    </source>
</evidence>
<protein>
    <submittedName>
        <fullName evidence="3">Uncharacterized protein</fullName>
    </submittedName>
</protein>
<sequence>MIILDEDEEQFPKIASPPPVHPVVRRPGTPTPSLPDYETSQEQEQLKTTVKPGKRRIRRKWIVYGLIAYFVVTVAIGVPLIVLKTRHDGQSYKSPSMLYPSQPSWSNSSSIPGFNLGETPVCVDSATACNSWVFKDKWQNGIMQAHLEYYLPVTSTIFVQSNVSCLPSKVGPITGSLTVGFNPDLSTNQAAVKVLMSYTGTDIREQTSVCLMNLAGSDGLYIYVPPNLTAPDHLDFNITFLFPKPNGTSPMYIENFLTSLPYFSQYIGALSPRITFGNVGLIGMRSNITIASMEAEALLIKSPYSDIGGMLNITANGNDDDDNDDDTKS</sequence>
<evidence type="ECO:0000256" key="1">
    <source>
        <dbReference type="SAM" id="MobiDB-lite"/>
    </source>
</evidence>
<feature type="region of interest" description="Disordered" evidence="1">
    <location>
        <begin position="1"/>
        <end position="43"/>
    </location>
</feature>
<proteinExistence type="predicted"/>
<gene>
    <name evidence="3" type="ORF">PsYK624_083560</name>
</gene>
<reference evidence="3 4" key="1">
    <citation type="submission" date="2021-08" db="EMBL/GenBank/DDBJ databases">
        <title>Draft Genome Sequence of Phanerochaete sordida strain YK-624.</title>
        <authorList>
            <person name="Mori T."/>
            <person name="Dohra H."/>
            <person name="Suzuki T."/>
            <person name="Kawagishi H."/>
            <person name="Hirai H."/>
        </authorList>
    </citation>
    <scope>NUCLEOTIDE SEQUENCE [LARGE SCALE GENOMIC DNA]</scope>
    <source>
        <strain evidence="3 4">YK-624</strain>
    </source>
</reference>
<evidence type="ECO:0000256" key="2">
    <source>
        <dbReference type="SAM" id="Phobius"/>
    </source>
</evidence>
<dbReference type="Proteomes" id="UP000703269">
    <property type="component" value="Unassembled WGS sequence"/>
</dbReference>
<feature type="transmembrane region" description="Helical" evidence="2">
    <location>
        <begin position="61"/>
        <end position="83"/>
    </location>
</feature>
<dbReference type="AlphaFoldDB" id="A0A9P3LF45"/>
<name>A0A9P3LF45_9APHY</name>
<accession>A0A9P3LF45</accession>
<keyword evidence="2" id="KW-1133">Transmembrane helix</keyword>
<evidence type="ECO:0000313" key="3">
    <source>
        <dbReference type="EMBL" id="GJE92203.1"/>
    </source>
</evidence>
<keyword evidence="4" id="KW-1185">Reference proteome</keyword>